<gene>
    <name evidence="1" type="ORF">KCJAJFAP_02223</name>
</gene>
<evidence type="ECO:0000313" key="1">
    <source>
        <dbReference type="EMBL" id="VWL93940.1"/>
    </source>
</evidence>
<organism evidence="1 2">
    <name type="scientific">Collinsella aerofaciens</name>
    <dbReference type="NCBI Taxonomy" id="74426"/>
    <lineage>
        <taxon>Bacteria</taxon>
        <taxon>Bacillati</taxon>
        <taxon>Actinomycetota</taxon>
        <taxon>Coriobacteriia</taxon>
        <taxon>Coriobacteriales</taxon>
        <taxon>Coriobacteriaceae</taxon>
        <taxon>Collinsella</taxon>
    </lineage>
</organism>
<protein>
    <recommendedName>
        <fullName evidence="3">Type IV toxin-antitoxin system AbiEi family antitoxin domain-containing protein</fullName>
    </recommendedName>
</protein>
<keyword evidence="2" id="KW-1185">Reference proteome</keyword>
<dbReference type="InterPro" id="IPR045738">
    <property type="entry name" value="DUF6088"/>
</dbReference>
<dbReference type="RefSeq" id="WP_152076300.1">
    <property type="nucleotide sequence ID" value="NZ_CAAKNU010000091.1"/>
</dbReference>
<dbReference type="Pfam" id="PF19570">
    <property type="entry name" value="DUF6088"/>
    <property type="match status" value="1"/>
</dbReference>
<sequence>MTEAEAIAKRIESFGAGRAFTAADFSDVAGRRNTANALGRLHAKGGIARAIRGVYYVPERSALMGAEVPASADEVVRAVARANKWIVAPSGDAALNALGLDTQVPAKLVYVSSGPYKRYEYGPYDIELRHRANRDLLDCSQITCTIVQALKALGRENVGDEEIRTLARNLTEGQAGAFLEESAGLTSWVADAAKKIWESKHGQDR</sequence>
<dbReference type="EMBL" id="CABWIE010000016">
    <property type="protein sequence ID" value="VWL93940.1"/>
    <property type="molecule type" value="Genomic_DNA"/>
</dbReference>
<proteinExistence type="predicted"/>
<reference evidence="1 2" key="1">
    <citation type="submission" date="2019-10" db="EMBL/GenBank/DDBJ databases">
        <authorList>
            <person name="Wolf R A."/>
        </authorList>
    </citation>
    <scope>NUCLEOTIDE SEQUENCE [LARGE SCALE GENOMIC DNA]</scope>
    <source>
        <strain evidence="1">Collinsella_aerofaciens_MC2</strain>
    </source>
</reference>
<dbReference type="Proteomes" id="UP000361836">
    <property type="component" value="Unassembled WGS sequence"/>
</dbReference>
<evidence type="ECO:0000313" key="2">
    <source>
        <dbReference type="Proteomes" id="UP000361836"/>
    </source>
</evidence>
<accession>A0A5K1IY35</accession>
<name>A0A5K1IY35_9ACTN</name>
<evidence type="ECO:0008006" key="3">
    <source>
        <dbReference type="Google" id="ProtNLM"/>
    </source>
</evidence>
<dbReference type="AlphaFoldDB" id="A0A5K1IY35"/>